<feature type="compositionally biased region" description="Polar residues" evidence="1">
    <location>
        <begin position="546"/>
        <end position="558"/>
    </location>
</feature>
<evidence type="ECO:0000313" key="3">
    <source>
        <dbReference type="EMBL" id="VDO05364.1"/>
    </source>
</evidence>
<proteinExistence type="predicted"/>
<dbReference type="InterPro" id="IPR035437">
    <property type="entry name" value="SNase_OB-fold_sf"/>
</dbReference>
<keyword evidence="4" id="KW-1185">Reference proteome</keyword>
<feature type="compositionally biased region" description="Polar residues" evidence="1">
    <location>
        <begin position="11"/>
        <end position="22"/>
    </location>
</feature>
<evidence type="ECO:0000313" key="4">
    <source>
        <dbReference type="Proteomes" id="UP000278807"/>
    </source>
</evidence>
<dbReference type="Pfam" id="PF00567">
    <property type="entry name" value="TUDOR"/>
    <property type="match status" value="1"/>
</dbReference>
<dbReference type="STRING" id="102285.A0A0R3TNU2"/>
<dbReference type="WBParaSite" id="HNAJ_0000908301-mRNA-1">
    <property type="protein sequence ID" value="HNAJ_0000908301-mRNA-1"/>
    <property type="gene ID" value="HNAJ_0000908301"/>
</dbReference>
<dbReference type="OrthoDB" id="10069557at2759"/>
<reference evidence="3 4" key="2">
    <citation type="submission" date="2018-11" db="EMBL/GenBank/DDBJ databases">
        <authorList>
            <consortium name="Pathogen Informatics"/>
        </authorList>
    </citation>
    <scope>NUCLEOTIDE SEQUENCE [LARGE SCALE GENOMIC DNA]</scope>
</reference>
<accession>A0A0R3TNU2</accession>
<dbReference type="AlphaFoldDB" id="A0A0R3TNU2"/>
<dbReference type="Proteomes" id="UP000278807">
    <property type="component" value="Unassembled WGS sequence"/>
</dbReference>
<dbReference type="EMBL" id="UZAE01012486">
    <property type="protein sequence ID" value="VDO05364.1"/>
    <property type="molecule type" value="Genomic_DNA"/>
</dbReference>
<organism evidence="5">
    <name type="scientific">Rodentolepis nana</name>
    <name type="common">Dwarf tapeworm</name>
    <name type="synonym">Hymenolepis nana</name>
    <dbReference type="NCBI Taxonomy" id="102285"/>
    <lineage>
        <taxon>Eukaryota</taxon>
        <taxon>Metazoa</taxon>
        <taxon>Spiralia</taxon>
        <taxon>Lophotrochozoa</taxon>
        <taxon>Platyhelminthes</taxon>
        <taxon>Cestoda</taxon>
        <taxon>Eucestoda</taxon>
        <taxon>Cyclophyllidea</taxon>
        <taxon>Hymenolepididae</taxon>
        <taxon>Rodentolepis</taxon>
    </lineage>
</organism>
<feature type="domain" description="Tudor" evidence="2">
    <location>
        <begin position="261"/>
        <end position="378"/>
    </location>
</feature>
<feature type="region of interest" description="Disordered" evidence="1">
    <location>
        <begin position="490"/>
        <end position="558"/>
    </location>
</feature>
<evidence type="ECO:0000313" key="5">
    <source>
        <dbReference type="WBParaSite" id="HNAJ_0000908301-mRNA-1"/>
    </source>
</evidence>
<dbReference type="InterPro" id="IPR002999">
    <property type="entry name" value="Tudor"/>
</dbReference>
<sequence>MEKSITRAFTKLTSQSNTTASPQIVSPVKVEIAASHEENHGYSIENKNVTTSSENTACPDPIVAQDESSSDSFEEYLHSLVQESGNQQYENDAVNGNAVEEITITPQGGSTEKNENVAPDSNPSMYFGQGKLSAPYYGIEEMDAVFIDDFWCGCVSLPISLDIFDEELVGYKCLLDIPPKLLGPIFGKNSKNLDYLNNNYGAKLVLRTANQKASCVRLEAHCPIESKVGFIKWMLQQIAPKHYFNEIGNPEQLLRTPRLGKVERVHILSSYSRRHFFVTICDKKYSMFEKMAREMTADYSSTTSWNPFLPEPIYAGTVSVLRIGTNYYRALVVNVVDEVSRSIICFLLDYGKFAIVNARCLHKIKKRYMKTPFQAVSVMWAHAQNRSLDVSDSKFFDKYFKSSQLYIYPVRNETCTRAKVMFLKKRGKGYEDVLEKAVEDRECSFSEEIIKLDDQFVLNGTNTAYYFWSNAHLYVSLVRFQKTNGEVVKALDDPYPRPSQEHRPNKGGRNRGMLQHRTPNSGAETTKNNRGNNFQRLIEERKRGPKSSQCRFSSTAKR</sequence>
<evidence type="ECO:0000256" key="1">
    <source>
        <dbReference type="SAM" id="MobiDB-lite"/>
    </source>
</evidence>
<dbReference type="Gene3D" id="2.40.50.90">
    <property type="match status" value="1"/>
</dbReference>
<name>A0A0R3TNU2_RODNA</name>
<evidence type="ECO:0000259" key="2">
    <source>
        <dbReference type="Pfam" id="PF00567"/>
    </source>
</evidence>
<dbReference type="Gene3D" id="2.30.30.140">
    <property type="match status" value="1"/>
</dbReference>
<protein>
    <submittedName>
        <fullName evidence="5">Tudor domain-containing protein</fullName>
    </submittedName>
</protein>
<feature type="compositionally biased region" description="Polar residues" evidence="1">
    <location>
        <begin position="517"/>
        <end position="535"/>
    </location>
</feature>
<dbReference type="SUPFAM" id="SSF63748">
    <property type="entry name" value="Tudor/PWWP/MBT"/>
    <property type="match status" value="1"/>
</dbReference>
<gene>
    <name evidence="3" type="ORF">HNAJ_LOCUS9079</name>
</gene>
<reference evidence="5" key="1">
    <citation type="submission" date="2016-04" db="UniProtKB">
        <authorList>
            <consortium name="WormBaseParasite"/>
        </authorList>
    </citation>
    <scope>IDENTIFICATION</scope>
</reference>
<feature type="compositionally biased region" description="Basic and acidic residues" evidence="1">
    <location>
        <begin position="490"/>
        <end position="504"/>
    </location>
</feature>
<feature type="region of interest" description="Disordered" evidence="1">
    <location>
        <begin position="1"/>
        <end position="22"/>
    </location>
</feature>